<dbReference type="PANTHER" id="PTHR43333">
    <property type="entry name" value="2-HACID_DH_C DOMAIN-CONTAINING PROTEIN"/>
    <property type="match status" value="1"/>
</dbReference>
<reference evidence="4" key="1">
    <citation type="journal article" date="2020" name="Stud. Mycol.">
        <title>101 Dothideomycetes genomes: a test case for predicting lifestyles and emergence of pathogens.</title>
        <authorList>
            <person name="Haridas S."/>
            <person name="Albert R."/>
            <person name="Binder M."/>
            <person name="Bloem J."/>
            <person name="Labutti K."/>
            <person name="Salamov A."/>
            <person name="Andreopoulos B."/>
            <person name="Baker S."/>
            <person name="Barry K."/>
            <person name="Bills G."/>
            <person name="Bluhm B."/>
            <person name="Cannon C."/>
            <person name="Castanera R."/>
            <person name="Culley D."/>
            <person name="Daum C."/>
            <person name="Ezra D."/>
            <person name="Gonzalez J."/>
            <person name="Henrissat B."/>
            <person name="Kuo A."/>
            <person name="Liang C."/>
            <person name="Lipzen A."/>
            <person name="Lutzoni F."/>
            <person name="Magnuson J."/>
            <person name="Mondo S."/>
            <person name="Nolan M."/>
            <person name="Ohm R."/>
            <person name="Pangilinan J."/>
            <person name="Park H.-J."/>
            <person name="Ramirez L."/>
            <person name="Alfaro M."/>
            <person name="Sun H."/>
            <person name="Tritt A."/>
            <person name="Yoshinaga Y."/>
            <person name="Zwiers L.-H."/>
            <person name="Turgeon B."/>
            <person name="Goodwin S."/>
            <person name="Spatafora J."/>
            <person name="Crous P."/>
            <person name="Grigoriev I."/>
        </authorList>
    </citation>
    <scope>NUCLEOTIDE SEQUENCE</scope>
    <source>
        <strain evidence="4">CBS 175.79</strain>
    </source>
</reference>
<feature type="domain" description="D-isomer specific 2-hydroxyacid dehydrogenase NAD-binding" evidence="3">
    <location>
        <begin position="112"/>
        <end position="294"/>
    </location>
</feature>
<evidence type="ECO:0000256" key="1">
    <source>
        <dbReference type="ARBA" id="ARBA00023002"/>
    </source>
</evidence>
<dbReference type="OrthoDB" id="298012at2759"/>
<organism evidence="4 5">
    <name type="scientific">Aaosphaeria arxii CBS 175.79</name>
    <dbReference type="NCBI Taxonomy" id="1450172"/>
    <lineage>
        <taxon>Eukaryota</taxon>
        <taxon>Fungi</taxon>
        <taxon>Dikarya</taxon>
        <taxon>Ascomycota</taxon>
        <taxon>Pezizomycotina</taxon>
        <taxon>Dothideomycetes</taxon>
        <taxon>Pleosporomycetidae</taxon>
        <taxon>Pleosporales</taxon>
        <taxon>Pleosporales incertae sedis</taxon>
        <taxon>Aaosphaeria</taxon>
    </lineage>
</organism>
<dbReference type="PROSITE" id="PS00671">
    <property type="entry name" value="D_2_HYDROXYACID_DH_3"/>
    <property type="match status" value="1"/>
</dbReference>
<protein>
    <recommendedName>
        <fullName evidence="3">D-isomer specific 2-hydroxyacid dehydrogenase NAD-binding domain-containing protein</fullName>
    </recommendedName>
</protein>
<dbReference type="RefSeq" id="XP_033382780.1">
    <property type="nucleotide sequence ID" value="XM_033533212.1"/>
</dbReference>
<name>A0A6A5XNU8_9PLEO</name>
<dbReference type="InterPro" id="IPR006140">
    <property type="entry name" value="D-isomer_DH_NAD-bd"/>
</dbReference>
<dbReference type="AlphaFoldDB" id="A0A6A5XNU8"/>
<keyword evidence="2" id="KW-0520">NAD</keyword>
<dbReference type="GO" id="GO:0051287">
    <property type="term" value="F:NAD binding"/>
    <property type="evidence" value="ECO:0007669"/>
    <property type="project" value="InterPro"/>
</dbReference>
<dbReference type="GeneID" id="54290609"/>
<dbReference type="GO" id="GO:0016491">
    <property type="term" value="F:oxidoreductase activity"/>
    <property type="evidence" value="ECO:0007669"/>
    <property type="project" value="UniProtKB-KW"/>
</dbReference>
<evidence type="ECO:0000313" key="4">
    <source>
        <dbReference type="EMBL" id="KAF2014441.1"/>
    </source>
</evidence>
<keyword evidence="1" id="KW-0560">Oxidoreductase</keyword>
<dbReference type="InterPro" id="IPR029753">
    <property type="entry name" value="D-isomer_DH_CS"/>
</dbReference>
<dbReference type="InterPro" id="IPR036291">
    <property type="entry name" value="NAD(P)-bd_dom_sf"/>
</dbReference>
<proteinExistence type="predicted"/>
<accession>A0A6A5XNU8</accession>
<dbReference type="Proteomes" id="UP000799778">
    <property type="component" value="Unassembled WGS sequence"/>
</dbReference>
<sequence length="336" mass="37484">MAPRELHTVLSTVAWEQPEIDVLRELCQPAEFIQCKADDKASIQNALKSANIAILASDIESYMLDAPRLAWIHCDHAGLNKSARPEVLENSFVVTSSAGRSAPVLAQHGFFFAMALAYDTRSLLERQTERAWEKGREDFRLRGALWGRKLGILGYGNTAQEMAKLGHAFGMHVTVLRRKKPKMERETPIDVDIMLSDEEGATVEALLDCDVIMIACSLTDRTHHLFGAKEFTRMKPSSVIINMGRGPIVDEEALLHALTTGQIAGAGLDVFEVEPLPKKSQLWDLPNVYITPHSTPGMPNRTGRSIEIISENIRRFKAGKPMLNELHRDDVYTKKS</sequence>
<evidence type="ECO:0000259" key="3">
    <source>
        <dbReference type="Pfam" id="PF02826"/>
    </source>
</evidence>
<keyword evidence="5" id="KW-1185">Reference proteome</keyword>
<gene>
    <name evidence="4" type="ORF">BU24DRAFT_481898</name>
</gene>
<dbReference type="Gene3D" id="3.40.50.720">
    <property type="entry name" value="NAD(P)-binding Rossmann-like Domain"/>
    <property type="match status" value="2"/>
</dbReference>
<dbReference type="PANTHER" id="PTHR43333:SF1">
    <property type="entry name" value="D-ISOMER SPECIFIC 2-HYDROXYACID DEHYDROGENASE NAD-BINDING DOMAIN-CONTAINING PROTEIN"/>
    <property type="match status" value="1"/>
</dbReference>
<dbReference type="CDD" id="cd05300">
    <property type="entry name" value="2-Hacid_dh_1"/>
    <property type="match status" value="1"/>
</dbReference>
<dbReference type="SUPFAM" id="SSF51735">
    <property type="entry name" value="NAD(P)-binding Rossmann-fold domains"/>
    <property type="match status" value="1"/>
</dbReference>
<dbReference type="Pfam" id="PF02826">
    <property type="entry name" value="2-Hacid_dh_C"/>
    <property type="match status" value="1"/>
</dbReference>
<evidence type="ECO:0000313" key="5">
    <source>
        <dbReference type="Proteomes" id="UP000799778"/>
    </source>
</evidence>
<evidence type="ECO:0000256" key="2">
    <source>
        <dbReference type="ARBA" id="ARBA00023027"/>
    </source>
</evidence>
<dbReference type="EMBL" id="ML978070">
    <property type="protein sequence ID" value="KAF2014441.1"/>
    <property type="molecule type" value="Genomic_DNA"/>
</dbReference>